<dbReference type="EC" id="5.99.1.4" evidence="1"/>
<comment type="catalytic activity">
    <reaction evidence="1">
        <text>2-hydroxychromene-2-carboxylate = (3E)-4-(2-hydroxyphenyl)-2-oxobut-3-enoate</text>
        <dbReference type="Rhea" id="RHEA:27401"/>
        <dbReference type="ChEBI" id="CHEBI:59350"/>
        <dbReference type="ChEBI" id="CHEBI:59353"/>
        <dbReference type="EC" id="5.99.1.4"/>
    </reaction>
</comment>
<proteinExistence type="inferred from homology"/>
<dbReference type="Proteomes" id="UP000763557">
    <property type="component" value="Unassembled WGS sequence"/>
</dbReference>
<name>A0ABX2FI87_9PSEU</name>
<keyword evidence="4" id="KW-1185">Reference proteome</keyword>
<evidence type="ECO:0000313" key="3">
    <source>
        <dbReference type="EMBL" id="NRN70953.1"/>
    </source>
</evidence>
<dbReference type="RefSeq" id="WP_173142123.1">
    <property type="nucleotide sequence ID" value="NZ_CBCSGW010000025.1"/>
</dbReference>
<comment type="similarity">
    <text evidence="1">Belongs to the GST superfamily. NadH family.</text>
</comment>
<dbReference type="InterPro" id="IPR036249">
    <property type="entry name" value="Thioredoxin-like_sf"/>
</dbReference>
<evidence type="ECO:0000259" key="2">
    <source>
        <dbReference type="Pfam" id="PF01323"/>
    </source>
</evidence>
<dbReference type="InterPro" id="IPR044087">
    <property type="entry name" value="NahD-like"/>
</dbReference>
<dbReference type="Gene3D" id="3.40.30.10">
    <property type="entry name" value="Glutaredoxin"/>
    <property type="match status" value="1"/>
</dbReference>
<dbReference type="SUPFAM" id="SSF52833">
    <property type="entry name" value="Thioredoxin-like"/>
    <property type="match status" value="1"/>
</dbReference>
<dbReference type="Pfam" id="PF01323">
    <property type="entry name" value="DSBA"/>
    <property type="match status" value="1"/>
</dbReference>
<dbReference type="EMBL" id="JAAATY010000048">
    <property type="protein sequence ID" value="NRN70953.1"/>
    <property type="molecule type" value="Genomic_DNA"/>
</dbReference>
<gene>
    <name evidence="3" type="ORF">GC106_82280</name>
</gene>
<dbReference type="PANTHER" id="PTHR42943">
    <property type="entry name" value="GLUTATHIONE S-TRANSFERASE KAPPA"/>
    <property type="match status" value="1"/>
</dbReference>
<dbReference type="InterPro" id="IPR051924">
    <property type="entry name" value="GST_Kappa/NadH"/>
</dbReference>
<comment type="caution">
    <text evidence="3">The sequence shown here is derived from an EMBL/GenBank/DDBJ whole genome shotgun (WGS) entry which is preliminary data.</text>
</comment>
<evidence type="ECO:0000313" key="4">
    <source>
        <dbReference type="Proteomes" id="UP000763557"/>
    </source>
</evidence>
<protein>
    <recommendedName>
        <fullName evidence="1">2-hydroxychromene-2-carboxylate isomerase</fullName>
        <ecNumber evidence="1">5.99.1.4</ecNumber>
    </recommendedName>
</protein>
<dbReference type="GO" id="GO:0016853">
    <property type="term" value="F:isomerase activity"/>
    <property type="evidence" value="ECO:0007669"/>
    <property type="project" value="UniProtKB-KW"/>
</dbReference>
<feature type="domain" description="DSBA-like thioredoxin" evidence="2">
    <location>
        <begin position="11"/>
        <end position="204"/>
    </location>
</feature>
<dbReference type="InterPro" id="IPR001853">
    <property type="entry name" value="DSBA-like_thioredoxin_dom"/>
</dbReference>
<evidence type="ECO:0000256" key="1">
    <source>
        <dbReference type="PIRNR" id="PIRNR006386"/>
    </source>
</evidence>
<dbReference type="InterPro" id="IPR014440">
    <property type="entry name" value="HCCAis_GSTk"/>
</dbReference>
<sequence length="239" mass="26703">MNGVRSVRPRFYFSLRSPYSWLAWHDLLRDHWDLAEQLDWRPFFEPDSHSSALLAAAGGRFPYTPMSKAKSLYVLQDVKRLAAERGLSFRWPVDRNPIWEVPHLAYLVAARHGRGQDFITAAARARWHEGRNVCDPAVVASWGDELGIDGSELAGAADDPLMRAQGVQALLEIQRDGVFGVPFFTLRHQKFWGVDRLVAFTEAVKRRRESSVAPVPAGAERLGLRKDGSVDDGHAGGCG</sequence>
<dbReference type="PANTHER" id="PTHR42943:SF2">
    <property type="entry name" value="GLUTATHIONE S-TRANSFERASE KAPPA 1"/>
    <property type="match status" value="1"/>
</dbReference>
<reference evidence="3 4" key="1">
    <citation type="submission" date="2020-01" db="EMBL/GenBank/DDBJ databases">
        <title>Kibdelosporangium persica a novel Actinomycetes from a hot desert in Iran.</title>
        <authorList>
            <person name="Safaei N."/>
            <person name="Zaburannyi N."/>
            <person name="Mueller R."/>
            <person name="Wink J."/>
        </authorList>
    </citation>
    <scope>NUCLEOTIDE SEQUENCE [LARGE SCALE GENOMIC DNA]</scope>
    <source>
        <strain evidence="3 4">4NS15</strain>
    </source>
</reference>
<dbReference type="CDD" id="cd03022">
    <property type="entry name" value="DsbA_HCCA_Iso"/>
    <property type="match status" value="1"/>
</dbReference>
<organism evidence="3 4">
    <name type="scientific">Kibdelosporangium persicum</name>
    <dbReference type="NCBI Taxonomy" id="2698649"/>
    <lineage>
        <taxon>Bacteria</taxon>
        <taxon>Bacillati</taxon>
        <taxon>Actinomycetota</taxon>
        <taxon>Actinomycetes</taxon>
        <taxon>Pseudonocardiales</taxon>
        <taxon>Pseudonocardiaceae</taxon>
        <taxon>Kibdelosporangium</taxon>
    </lineage>
</organism>
<dbReference type="PIRSF" id="PIRSF006386">
    <property type="entry name" value="HCCAis_GSTk"/>
    <property type="match status" value="1"/>
</dbReference>
<keyword evidence="1 3" id="KW-0413">Isomerase</keyword>
<accession>A0ABX2FI87</accession>